<feature type="domain" description="BTB" evidence="5">
    <location>
        <begin position="394"/>
        <end position="459"/>
    </location>
</feature>
<feature type="region of interest" description="Disordered" evidence="4">
    <location>
        <begin position="515"/>
        <end position="588"/>
    </location>
</feature>
<dbReference type="Pfam" id="PF00096">
    <property type="entry name" value="zf-C2H2"/>
    <property type="match status" value="1"/>
</dbReference>
<dbReference type="EMBL" id="JARPUR010000004">
    <property type="protein sequence ID" value="KAK4877432.1"/>
    <property type="molecule type" value="Genomic_DNA"/>
</dbReference>
<dbReference type="GO" id="GO:0048468">
    <property type="term" value="P:cell development"/>
    <property type="evidence" value="ECO:0007669"/>
    <property type="project" value="UniProtKB-ARBA"/>
</dbReference>
<sequence>MSDSDSSGGSSNQVILMMQKDDFTLYGSPAPMHLNRSNTIRRASTNTPHKEFNDPLHVSLDDTAVPFKKEHSAVDHLPPERYRKSLDSTYRHSLESISEYKPQHSFSSASLFTSRDAASIESTSSDCTDYAMRSTTDATNKDKTFVSASSSYLSWIESVNSEYFSTANATTEVMDADTKVGEWNNFWLNYNSENNRYLSSPYLCISNDEKTGDDLSDGKSTSSTQREFTEKQISLDQVSLSQEEILEAIKCSQRITEILQQALKRNEAEIDDSKNDSYYSQPLSFLFSTFRSKEEIQKERGRSYSLEPQQLQRQKQMLKPPNVSGSSCINVLLNNGVTDILKKYVKLCSFYIGVKRLKVTVSFKMAEQFSLRWNNYHSNLSSGFHELMQANDMVDVTLAVEGQFLQAHKIVLSICSPLFKQLFKINPCKHPVIILRDVSYNNLKDILAFMYLGEVNVLRDNLSSFLRTAELLQVKGLTGDDSSDTSSKKDKTDSICDNEIEQDMQQFNQLINSSETQLPSSPTLNSTKRTTKSLNLQTKRSKSDTHTNSISTKSESSPTPPQVLEDESEYVQTPNIKHENSSYASENEDMSCTPEQLLDCKSVNRTTLQDSSSQDHDLLLYSVDSKGHVYCPYCYRKFVNRYNLKVHIRDKHDNNPINLDCIICGKTMRNRSCLRVHLYHHRKQQLQSDTSVA</sequence>
<dbReference type="PROSITE" id="PS50157">
    <property type="entry name" value="ZINC_FINGER_C2H2_2"/>
    <property type="match status" value="2"/>
</dbReference>
<dbReference type="GO" id="GO:0003006">
    <property type="term" value="P:developmental process involved in reproduction"/>
    <property type="evidence" value="ECO:0007669"/>
    <property type="project" value="UniProtKB-ARBA"/>
</dbReference>
<comment type="subcellular location">
    <subcellularLocation>
        <location evidence="1">Nucleus</location>
    </subcellularLocation>
</comment>
<keyword evidence="2" id="KW-0539">Nucleus</keyword>
<feature type="domain" description="C2H2-type" evidence="6">
    <location>
        <begin position="659"/>
        <end position="686"/>
    </location>
</feature>
<feature type="compositionally biased region" description="Polar residues" evidence="4">
    <location>
        <begin position="546"/>
        <end position="557"/>
    </location>
</feature>
<dbReference type="GO" id="GO:0048513">
    <property type="term" value="P:animal organ development"/>
    <property type="evidence" value="ECO:0007669"/>
    <property type="project" value="UniProtKB-ARBA"/>
</dbReference>
<feature type="compositionally biased region" description="Polar residues" evidence="4">
    <location>
        <begin position="570"/>
        <end position="585"/>
    </location>
</feature>
<dbReference type="Pfam" id="PF00651">
    <property type="entry name" value="BTB"/>
    <property type="match status" value="1"/>
</dbReference>
<evidence type="ECO:0000259" key="5">
    <source>
        <dbReference type="PROSITE" id="PS50097"/>
    </source>
</evidence>
<evidence type="ECO:0000256" key="1">
    <source>
        <dbReference type="ARBA" id="ARBA00004123"/>
    </source>
</evidence>
<gene>
    <name evidence="7" type="ORF">RN001_009938</name>
</gene>
<dbReference type="GO" id="GO:0006357">
    <property type="term" value="P:regulation of transcription by RNA polymerase II"/>
    <property type="evidence" value="ECO:0007669"/>
    <property type="project" value="TreeGrafter"/>
</dbReference>
<protein>
    <submittedName>
        <fullName evidence="7">Uncharacterized protein</fullName>
    </submittedName>
</protein>
<dbReference type="InterPro" id="IPR011333">
    <property type="entry name" value="SKP1/BTB/POZ_sf"/>
</dbReference>
<dbReference type="InterPro" id="IPR000210">
    <property type="entry name" value="BTB/POZ_dom"/>
</dbReference>
<accession>A0AAN7PVV8</accession>
<evidence type="ECO:0000256" key="4">
    <source>
        <dbReference type="SAM" id="MobiDB-lite"/>
    </source>
</evidence>
<proteinExistence type="predicted"/>
<keyword evidence="3" id="KW-0479">Metal-binding</keyword>
<dbReference type="SMART" id="SM00355">
    <property type="entry name" value="ZnF_C2H2"/>
    <property type="match status" value="2"/>
</dbReference>
<evidence type="ECO:0000313" key="8">
    <source>
        <dbReference type="Proteomes" id="UP001353858"/>
    </source>
</evidence>
<dbReference type="Proteomes" id="UP001353858">
    <property type="component" value="Unassembled WGS sequence"/>
</dbReference>
<organism evidence="7 8">
    <name type="scientific">Aquatica leii</name>
    <dbReference type="NCBI Taxonomy" id="1421715"/>
    <lineage>
        <taxon>Eukaryota</taxon>
        <taxon>Metazoa</taxon>
        <taxon>Ecdysozoa</taxon>
        <taxon>Arthropoda</taxon>
        <taxon>Hexapoda</taxon>
        <taxon>Insecta</taxon>
        <taxon>Pterygota</taxon>
        <taxon>Neoptera</taxon>
        <taxon>Endopterygota</taxon>
        <taxon>Coleoptera</taxon>
        <taxon>Polyphaga</taxon>
        <taxon>Elateriformia</taxon>
        <taxon>Elateroidea</taxon>
        <taxon>Lampyridae</taxon>
        <taxon>Luciolinae</taxon>
        <taxon>Aquatica</taxon>
    </lineage>
</organism>
<comment type="caution">
    <text evidence="7">The sequence shown here is derived from an EMBL/GenBank/DDBJ whole genome shotgun (WGS) entry which is preliminary data.</text>
</comment>
<evidence type="ECO:0000313" key="7">
    <source>
        <dbReference type="EMBL" id="KAK4877432.1"/>
    </source>
</evidence>
<dbReference type="Gene3D" id="3.30.160.60">
    <property type="entry name" value="Classic Zinc Finger"/>
    <property type="match status" value="1"/>
</dbReference>
<dbReference type="PANTHER" id="PTHR23110:SF99">
    <property type="entry name" value="BROAD-COMPLEX CORE PROTEIN ISOFORM 6"/>
    <property type="match status" value="1"/>
</dbReference>
<reference evidence="8" key="1">
    <citation type="submission" date="2023-01" db="EMBL/GenBank/DDBJ databases">
        <title>Key to firefly adult light organ development and bioluminescence: homeobox transcription factors regulate luciferase expression and transportation to peroxisome.</title>
        <authorList>
            <person name="Fu X."/>
        </authorList>
    </citation>
    <scope>NUCLEOTIDE SEQUENCE [LARGE SCALE GENOMIC DNA]</scope>
</reference>
<keyword evidence="8" id="KW-1185">Reference proteome</keyword>
<feature type="compositionally biased region" description="Polar residues" evidence="4">
    <location>
        <begin position="515"/>
        <end position="538"/>
    </location>
</feature>
<evidence type="ECO:0000259" key="6">
    <source>
        <dbReference type="PROSITE" id="PS50157"/>
    </source>
</evidence>
<dbReference type="PROSITE" id="PS00028">
    <property type="entry name" value="ZINC_FINGER_C2H2_1"/>
    <property type="match status" value="2"/>
</dbReference>
<keyword evidence="3" id="KW-0863">Zinc-finger</keyword>
<dbReference type="InterPro" id="IPR013087">
    <property type="entry name" value="Znf_C2H2_type"/>
</dbReference>
<evidence type="ECO:0000256" key="2">
    <source>
        <dbReference type="ARBA" id="ARBA00023242"/>
    </source>
</evidence>
<dbReference type="GO" id="GO:0005634">
    <property type="term" value="C:nucleus"/>
    <property type="evidence" value="ECO:0007669"/>
    <property type="project" value="UniProtKB-SubCell"/>
</dbReference>
<dbReference type="SUPFAM" id="SSF54695">
    <property type="entry name" value="POZ domain"/>
    <property type="match status" value="1"/>
</dbReference>
<dbReference type="Gene3D" id="3.30.710.10">
    <property type="entry name" value="Potassium Channel Kv1.1, Chain A"/>
    <property type="match status" value="1"/>
</dbReference>
<evidence type="ECO:0000256" key="3">
    <source>
        <dbReference type="PROSITE-ProRule" id="PRU00042"/>
    </source>
</evidence>
<name>A0AAN7PVV8_9COLE</name>
<dbReference type="GO" id="GO:0008270">
    <property type="term" value="F:zinc ion binding"/>
    <property type="evidence" value="ECO:0007669"/>
    <property type="project" value="UniProtKB-KW"/>
</dbReference>
<dbReference type="AlphaFoldDB" id="A0AAN7PVV8"/>
<dbReference type="InterPro" id="IPR051095">
    <property type="entry name" value="Dros_DevTransReg"/>
</dbReference>
<feature type="domain" description="C2H2-type" evidence="6">
    <location>
        <begin position="629"/>
        <end position="657"/>
    </location>
</feature>
<dbReference type="CDD" id="cd18315">
    <property type="entry name" value="BTB_POZ_BAB-like"/>
    <property type="match status" value="1"/>
</dbReference>
<keyword evidence="3" id="KW-0862">Zinc</keyword>
<dbReference type="PROSITE" id="PS50097">
    <property type="entry name" value="BTB"/>
    <property type="match status" value="1"/>
</dbReference>
<dbReference type="SMART" id="SM00225">
    <property type="entry name" value="BTB"/>
    <property type="match status" value="1"/>
</dbReference>
<dbReference type="PANTHER" id="PTHR23110">
    <property type="entry name" value="BTB DOMAIN TRANSCRIPTION FACTOR"/>
    <property type="match status" value="1"/>
</dbReference>